<reference evidence="2 3" key="1">
    <citation type="submission" date="2021-06" db="EMBL/GenBank/DDBJ databases">
        <title>Caerostris extrusa draft genome.</title>
        <authorList>
            <person name="Kono N."/>
            <person name="Arakawa K."/>
        </authorList>
    </citation>
    <scope>NUCLEOTIDE SEQUENCE [LARGE SCALE GENOMIC DNA]</scope>
</reference>
<name>A0AAV4MDU2_CAEEX</name>
<feature type="compositionally biased region" description="Polar residues" evidence="1">
    <location>
        <begin position="22"/>
        <end position="39"/>
    </location>
</feature>
<dbReference type="Proteomes" id="UP001054945">
    <property type="component" value="Unassembled WGS sequence"/>
</dbReference>
<feature type="region of interest" description="Disordered" evidence="1">
    <location>
        <begin position="1"/>
        <end position="39"/>
    </location>
</feature>
<protein>
    <submittedName>
        <fullName evidence="2">Uncharacterized protein</fullName>
    </submittedName>
</protein>
<dbReference type="AlphaFoldDB" id="A0AAV4MDU2"/>
<sequence length="134" mass="14775">MQTSPPHRPGGNKRQSQGGGKTPQSTAEAENHSASPSHSFVCSQEVFRKELKEKSLFSAALGFITRPACFQSFRFKEKEQKGGGGENLFKEVPPSLLAFLKTNSKACFASFEINSPPPHHFLIFFFSPSVVSKR</sequence>
<dbReference type="EMBL" id="BPLR01002091">
    <property type="protein sequence ID" value="GIX69852.1"/>
    <property type="molecule type" value="Genomic_DNA"/>
</dbReference>
<evidence type="ECO:0000256" key="1">
    <source>
        <dbReference type="SAM" id="MobiDB-lite"/>
    </source>
</evidence>
<proteinExistence type="predicted"/>
<evidence type="ECO:0000313" key="2">
    <source>
        <dbReference type="EMBL" id="GIX69852.1"/>
    </source>
</evidence>
<organism evidence="2 3">
    <name type="scientific">Caerostris extrusa</name>
    <name type="common">Bark spider</name>
    <name type="synonym">Caerostris bankana</name>
    <dbReference type="NCBI Taxonomy" id="172846"/>
    <lineage>
        <taxon>Eukaryota</taxon>
        <taxon>Metazoa</taxon>
        <taxon>Ecdysozoa</taxon>
        <taxon>Arthropoda</taxon>
        <taxon>Chelicerata</taxon>
        <taxon>Arachnida</taxon>
        <taxon>Araneae</taxon>
        <taxon>Araneomorphae</taxon>
        <taxon>Entelegynae</taxon>
        <taxon>Araneoidea</taxon>
        <taxon>Araneidae</taxon>
        <taxon>Caerostris</taxon>
    </lineage>
</organism>
<accession>A0AAV4MDU2</accession>
<keyword evidence="3" id="KW-1185">Reference proteome</keyword>
<gene>
    <name evidence="2" type="ORF">CEXT_15551</name>
</gene>
<comment type="caution">
    <text evidence="2">The sequence shown here is derived from an EMBL/GenBank/DDBJ whole genome shotgun (WGS) entry which is preliminary data.</text>
</comment>
<evidence type="ECO:0000313" key="3">
    <source>
        <dbReference type="Proteomes" id="UP001054945"/>
    </source>
</evidence>